<protein>
    <submittedName>
        <fullName evidence="1">Uncharacterized protein</fullName>
    </submittedName>
</protein>
<evidence type="ECO:0000313" key="2">
    <source>
        <dbReference type="Proteomes" id="UP000002634"/>
    </source>
</evidence>
<organism evidence="1 2">
    <name type="scientific">Edwardsiella piscicida</name>
    <dbReference type="NCBI Taxonomy" id="1263550"/>
    <lineage>
        <taxon>Bacteria</taxon>
        <taxon>Pseudomonadati</taxon>
        <taxon>Pseudomonadota</taxon>
        <taxon>Gammaproteobacteria</taxon>
        <taxon>Enterobacterales</taxon>
        <taxon>Hafniaceae</taxon>
        <taxon>Edwardsiella</taxon>
    </lineage>
</organism>
<reference evidence="1 2" key="1">
    <citation type="journal article" date="2009" name="PLoS ONE">
        <title>Genome sequence of the versatile fish pathogen Edwardsiella tarda provides insights into its adaptation to broad host ranges and intracellular niches.</title>
        <authorList>
            <person name="Wang Q."/>
            <person name="Yang M."/>
            <person name="Xiao J."/>
            <person name="Wu H."/>
            <person name="Wang X."/>
            <person name="Lv Y."/>
            <person name="Xu L."/>
            <person name="Zheng H."/>
            <person name="Wang S."/>
            <person name="Zhao G."/>
            <person name="Liu Q."/>
            <person name="Zhang Y."/>
        </authorList>
    </citation>
    <scope>NUCLEOTIDE SEQUENCE [LARGE SCALE GENOMIC DNA]</scope>
    <source>
        <strain evidence="2">EIB202 / CCTCC M208068</strain>
    </source>
</reference>
<proteinExistence type="predicted"/>
<evidence type="ECO:0000313" key="1">
    <source>
        <dbReference type="EMBL" id="ACY86010.1"/>
    </source>
</evidence>
<dbReference type="KEGG" id="etr:ETAE_3179"/>
<gene>
    <name evidence="1" type="ordered locus">ETAE_3179</name>
</gene>
<name>A0AAU8PTK9_EDWPI</name>
<dbReference type="AlphaFoldDB" id="A0AAU8PTK9"/>
<keyword evidence="2" id="KW-1185">Reference proteome</keyword>
<dbReference type="Proteomes" id="UP000002634">
    <property type="component" value="Chromosome"/>
</dbReference>
<sequence length="43" mass="4655">MRITGKGGGNIPAAAGLLRIYSADNMHSIDKNRRFPLPMSTIL</sequence>
<accession>A0AAU8PTK9</accession>
<dbReference type="EMBL" id="CP001135">
    <property type="protein sequence ID" value="ACY86010.1"/>
    <property type="molecule type" value="Genomic_DNA"/>
</dbReference>